<evidence type="ECO:0000256" key="1">
    <source>
        <dbReference type="SAM" id="MobiDB-lite"/>
    </source>
</evidence>
<dbReference type="InterPro" id="IPR009050">
    <property type="entry name" value="Globin-like_sf"/>
</dbReference>
<comment type="caution">
    <text evidence="2">The sequence shown here is derived from an EMBL/GenBank/DDBJ whole genome shotgun (WGS) entry which is preliminary data.</text>
</comment>
<feature type="region of interest" description="Disordered" evidence="1">
    <location>
        <begin position="1"/>
        <end position="20"/>
    </location>
</feature>
<name>A0ABN2KTE1_9MICO</name>
<evidence type="ECO:0000313" key="3">
    <source>
        <dbReference type="Proteomes" id="UP001500506"/>
    </source>
</evidence>
<dbReference type="EMBL" id="BAAANH010000005">
    <property type="protein sequence ID" value="GAA1765591.1"/>
    <property type="molecule type" value="Genomic_DNA"/>
</dbReference>
<evidence type="ECO:0000313" key="2">
    <source>
        <dbReference type="EMBL" id="GAA1765591.1"/>
    </source>
</evidence>
<reference evidence="2 3" key="1">
    <citation type="journal article" date="2019" name="Int. J. Syst. Evol. Microbiol.">
        <title>The Global Catalogue of Microorganisms (GCM) 10K type strain sequencing project: providing services to taxonomists for standard genome sequencing and annotation.</title>
        <authorList>
            <consortium name="The Broad Institute Genomics Platform"/>
            <consortium name="The Broad Institute Genome Sequencing Center for Infectious Disease"/>
            <person name="Wu L."/>
            <person name="Ma J."/>
        </authorList>
    </citation>
    <scope>NUCLEOTIDE SEQUENCE [LARGE SCALE GENOMIC DNA]</scope>
    <source>
        <strain evidence="2 3">JCM 14319</strain>
    </source>
</reference>
<keyword evidence="3" id="KW-1185">Reference proteome</keyword>
<dbReference type="CDD" id="cd08916">
    <property type="entry name" value="TrHb3_P"/>
    <property type="match status" value="1"/>
</dbReference>
<dbReference type="Proteomes" id="UP001500506">
    <property type="component" value="Unassembled WGS sequence"/>
</dbReference>
<sequence length="165" mass="18795">MTPQPSERREPSEGRESRDIRDRDDIARLVDAFYRKAFADPLIGPIFTEVARMDLNHHLPIMCDFWETVLFRTGAYRRNALALHVGLHAKSPLGAAHFDRWLDLWVANVDEQFTGDAAERAKTQARRIAGSIRRRLEGRSGSSFETLSTRGKLEYEGVLDALGRD</sequence>
<dbReference type="Gene3D" id="1.10.490.10">
    <property type="entry name" value="Globins"/>
    <property type="match status" value="1"/>
</dbReference>
<organism evidence="2 3">
    <name type="scientific">Agromyces humatus</name>
    <dbReference type="NCBI Taxonomy" id="279573"/>
    <lineage>
        <taxon>Bacteria</taxon>
        <taxon>Bacillati</taxon>
        <taxon>Actinomycetota</taxon>
        <taxon>Actinomycetes</taxon>
        <taxon>Micrococcales</taxon>
        <taxon>Microbacteriaceae</taxon>
        <taxon>Agromyces</taxon>
    </lineage>
</organism>
<accession>A0ABN2KTE1</accession>
<dbReference type="RefSeq" id="WP_232498624.1">
    <property type="nucleotide sequence ID" value="NZ_BAAANH010000005.1"/>
</dbReference>
<proteinExistence type="predicted"/>
<evidence type="ECO:0008006" key="4">
    <source>
        <dbReference type="Google" id="ProtNLM"/>
    </source>
</evidence>
<protein>
    <recommendedName>
        <fullName evidence="4">Group III truncated hemoglobin</fullName>
    </recommendedName>
</protein>
<dbReference type="SUPFAM" id="SSF46458">
    <property type="entry name" value="Globin-like"/>
    <property type="match status" value="1"/>
</dbReference>
<gene>
    <name evidence="2" type="ORF">GCM10009747_27240</name>
</gene>
<dbReference type="InterPro" id="IPR012292">
    <property type="entry name" value="Globin/Proto"/>
</dbReference>